<evidence type="ECO:0000313" key="2">
    <source>
        <dbReference type="Proteomes" id="UP000593561"/>
    </source>
</evidence>
<dbReference type="AlphaFoldDB" id="A0A7J8SZE2"/>
<reference evidence="1 2" key="1">
    <citation type="journal article" date="2019" name="Genome Biol. Evol.">
        <title>Insights into the evolution of the New World diploid cottons (Gossypium, subgenus Houzingenia) based on genome sequencing.</title>
        <authorList>
            <person name="Grover C.E."/>
            <person name="Arick M.A. 2nd"/>
            <person name="Thrash A."/>
            <person name="Conover J.L."/>
            <person name="Sanders W.S."/>
            <person name="Peterson D.G."/>
            <person name="Frelichowski J.E."/>
            <person name="Scheffler J.A."/>
            <person name="Scheffler B.E."/>
            <person name="Wendel J.F."/>
        </authorList>
    </citation>
    <scope>NUCLEOTIDE SEQUENCE [LARGE SCALE GENOMIC DNA]</scope>
    <source>
        <strain evidence="1">27</strain>
        <tissue evidence="1">Leaf</tissue>
    </source>
</reference>
<evidence type="ECO:0000313" key="1">
    <source>
        <dbReference type="EMBL" id="MBA0631175.1"/>
    </source>
</evidence>
<dbReference type="Proteomes" id="UP000593561">
    <property type="component" value="Unassembled WGS sequence"/>
</dbReference>
<comment type="caution">
    <text evidence="1">The sequence shown here is derived from an EMBL/GenBank/DDBJ whole genome shotgun (WGS) entry which is preliminary data.</text>
</comment>
<accession>A0A7J8SZE2</accession>
<protein>
    <submittedName>
        <fullName evidence="1">Uncharacterized protein</fullName>
    </submittedName>
</protein>
<organism evidence="1 2">
    <name type="scientific">Gossypium davidsonii</name>
    <name type="common">Davidson's cotton</name>
    <name type="synonym">Gossypium klotzschianum subsp. davidsonii</name>
    <dbReference type="NCBI Taxonomy" id="34287"/>
    <lineage>
        <taxon>Eukaryota</taxon>
        <taxon>Viridiplantae</taxon>
        <taxon>Streptophyta</taxon>
        <taxon>Embryophyta</taxon>
        <taxon>Tracheophyta</taxon>
        <taxon>Spermatophyta</taxon>
        <taxon>Magnoliopsida</taxon>
        <taxon>eudicotyledons</taxon>
        <taxon>Gunneridae</taxon>
        <taxon>Pentapetalae</taxon>
        <taxon>rosids</taxon>
        <taxon>malvids</taxon>
        <taxon>Malvales</taxon>
        <taxon>Malvaceae</taxon>
        <taxon>Malvoideae</taxon>
        <taxon>Gossypium</taxon>
    </lineage>
</organism>
<dbReference type="EMBL" id="JABFAC010000012">
    <property type="protein sequence ID" value="MBA0631175.1"/>
    <property type="molecule type" value="Genomic_DNA"/>
</dbReference>
<name>A0A7J8SZE2_GOSDV</name>
<sequence length="77" mass="8821">MAAQSKLVFSKFLPRRDWPFRQQSRGPCHLSMEVMPSYFSFCTVQDSGQFFTLSARKGTANPFSQVDYGETLLFITT</sequence>
<gene>
    <name evidence="1" type="ORF">Godav_003191</name>
</gene>
<proteinExistence type="predicted"/>
<keyword evidence="2" id="KW-1185">Reference proteome</keyword>